<dbReference type="AlphaFoldDB" id="I3T7H8"/>
<reference evidence="1" key="1">
    <citation type="submission" date="2012-05" db="EMBL/GenBank/DDBJ databases">
        <authorList>
            <person name="Krishnakumar V."/>
            <person name="Cheung F."/>
            <person name="Xiao Y."/>
            <person name="Chan A."/>
            <person name="Moskal W.A."/>
            <person name="Town C.D."/>
        </authorList>
    </citation>
    <scope>NUCLEOTIDE SEQUENCE</scope>
</reference>
<dbReference type="EMBL" id="BT148676">
    <property type="protein sequence ID" value="AFK48470.1"/>
    <property type="molecule type" value="mRNA"/>
</dbReference>
<proteinExistence type="evidence at transcript level"/>
<organism evidence="1">
    <name type="scientific">Medicago truncatula</name>
    <name type="common">Barrel medic</name>
    <name type="synonym">Medicago tribuloides</name>
    <dbReference type="NCBI Taxonomy" id="3880"/>
    <lineage>
        <taxon>Eukaryota</taxon>
        <taxon>Viridiplantae</taxon>
        <taxon>Streptophyta</taxon>
        <taxon>Embryophyta</taxon>
        <taxon>Tracheophyta</taxon>
        <taxon>Spermatophyta</taxon>
        <taxon>Magnoliopsida</taxon>
        <taxon>eudicotyledons</taxon>
        <taxon>Gunneridae</taxon>
        <taxon>Pentapetalae</taxon>
        <taxon>rosids</taxon>
        <taxon>fabids</taxon>
        <taxon>Fabales</taxon>
        <taxon>Fabaceae</taxon>
        <taxon>Papilionoideae</taxon>
        <taxon>50 kb inversion clade</taxon>
        <taxon>NPAAA clade</taxon>
        <taxon>Hologalegina</taxon>
        <taxon>IRL clade</taxon>
        <taxon>Trifolieae</taxon>
        <taxon>Medicago</taxon>
    </lineage>
</organism>
<evidence type="ECO:0000313" key="1">
    <source>
        <dbReference type="EMBL" id="AFK48470.1"/>
    </source>
</evidence>
<protein>
    <submittedName>
        <fullName evidence="1">Uncharacterized protein</fullName>
    </submittedName>
</protein>
<name>I3T7H8_MEDTR</name>
<accession>I3T7H8</accession>
<sequence length="53" mass="6029">MSTAMSFSSPNRSLKFDSASSCLPFSNCFRTLYLASEFYINTNIVQGREENHK</sequence>